<keyword evidence="2" id="KW-1133">Transmembrane helix</keyword>
<organism evidence="4 5">
    <name type="scientific">Pyramimonas orientalis virus 01B</name>
    <dbReference type="NCBI Taxonomy" id="3134525"/>
    <lineage>
        <taxon>Viruses</taxon>
        <taxon>Varidnaviria</taxon>
        <taxon>Bamfordvirae</taxon>
        <taxon>Nucleocytoviricota</taxon>
        <taxon>Megaviricetes</taxon>
        <taxon>Imitervirales</taxon>
        <taxon>Allomimiviridae</taxon>
        <taxon>Heliosvirus</taxon>
        <taxon>Heliosvirus raunefjordenense</taxon>
    </lineage>
</organism>
<keyword evidence="5" id="KW-1185">Reference proteome</keyword>
<feature type="compositionally biased region" description="Polar residues" evidence="1">
    <location>
        <begin position="53"/>
        <end position="62"/>
    </location>
</feature>
<dbReference type="Gene3D" id="1.10.720.30">
    <property type="entry name" value="SAP domain"/>
    <property type="match status" value="1"/>
</dbReference>
<evidence type="ECO:0000313" key="4">
    <source>
        <dbReference type="EMBL" id="QOI90216.1"/>
    </source>
</evidence>
<evidence type="ECO:0000259" key="3">
    <source>
        <dbReference type="PROSITE" id="PS50800"/>
    </source>
</evidence>
<sequence>MTKSIKSNNSLQNIILLLLFVIGLFVLYRYVKTVENETKLLHNHVIELTEKVQQMSTKARSTSSKKHLPNRPSEQQETQEAKDFGGVEVSNDSMEMSGILVEGNNDDTASIQSEDITNMLRRVMGGDDNEQEDAIINEIVVEVRNDSCERESCVKIEEIEEVEEVEEVEDDEISFTQKEKVSPPPIDTKSTLLKKTNEELKNMLKTASLSTKGSKSELVERLISNM</sequence>
<feature type="region of interest" description="Disordered" evidence="1">
    <location>
        <begin position="165"/>
        <end position="190"/>
    </location>
</feature>
<feature type="region of interest" description="Disordered" evidence="1">
    <location>
        <begin position="53"/>
        <end position="81"/>
    </location>
</feature>
<dbReference type="SUPFAM" id="SSF68906">
    <property type="entry name" value="SAP domain"/>
    <property type="match status" value="1"/>
</dbReference>
<evidence type="ECO:0000256" key="2">
    <source>
        <dbReference type="SAM" id="Phobius"/>
    </source>
</evidence>
<accession>A0A7M3UNG3</accession>
<feature type="transmembrane region" description="Helical" evidence="2">
    <location>
        <begin position="12"/>
        <end position="31"/>
    </location>
</feature>
<proteinExistence type="predicted"/>
<dbReference type="Pfam" id="PF02037">
    <property type="entry name" value="SAP"/>
    <property type="match status" value="1"/>
</dbReference>
<dbReference type="PROSITE" id="PS50800">
    <property type="entry name" value="SAP"/>
    <property type="match status" value="1"/>
</dbReference>
<feature type="domain" description="SAP" evidence="3">
    <location>
        <begin position="192"/>
        <end position="226"/>
    </location>
</feature>
<dbReference type="EMBL" id="MT663534">
    <property type="protein sequence ID" value="QOI90216.1"/>
    <property type="molecule type" value="Genomic_DNA"/>
</dbReference>
<gene>
    <name evidence="4" type="ORF">HWQ62_00079</name>
</gene>
<dbReference type="InterPro" id="IPR036361">
    <property type="entry name" value="SAP_dom_sf"/>
</dbReference>
<dbReference type="Proteomes" id="UP001162120">
    <property type="component" value="Segment"/>
</dbReference>
<keyword evidence="2" id="KW-0812">Transmembrane</keyword>
<reference evidence="4" key="1">
    <citation type="submission" date="2020-06" db="EMBL/GenBank/DDBJ databases">
        <title>Lateral gene transfer of anion-conducting channel rhodopsins between green algae and giant viruses.</title>
        <authorList>
            <person name="Rozenberg A."/>
            <person name="Oppermann J."/>
            <person name="Wietek J."/>
            <person name="Fernandez Lahore R.G."/>
            <person name="Sandaa R.-A."/>
            <person name="Bratbak G."/>
            <person name="Hegemann P."/>
            <person name="Beja O."/>
        </authorList>
    </citation>
    <scope>NUCLEOTIDE SEQUENCE</scope>
    <source>
        <strain evidence="4">01B</strain>
    </source>
</reference>
<name>A0A7M3UNG3_9VIRU</name>
<protein>
    <recommendedName>
        <fullName evidence="3">SAP domain-containing protein</fullName>
    </recommendedName>
</protein>
<evidence type="ECO:0000256" key="1">
    <source>
        <dbReference type="SAM" id="MobiDB-lite"/>
    </source>
</evidence>
<evidence type="ECO:0000313" key="5">
    <source>
        <dbReference type="Proteomes" id="UP001162120"/>
    </source>
</evidence>
<keyword evidence="2" id="KW-0472">Membrane</keyword>
<dbReference type="InterPro" id="IPR003034">
    <property type="entry name" value="SAP_dom"/>
</dbReference>